<evidence type="ECO:0000256" key="7">
    <source>
        <dbReference type="ARBA" id="ARBA00023125"/>
    </source>
</evidence>
<sequence length="634" mass="70054">MVNPLGKTFSKRLLSYSKSLDLKAGKITNLGGSAVAMMLASLDRRFIMVEKTEERAQALCRDIGFYRSVLGVRGSAIELLPAGADVPAHGTRARLVSVGVSALGGLVAPALAFEDGLWEPEALDRAQVMLEAGTEVDREVLELCLKDAGYQKSPLVTSPGQFSLRGFILDVFPSDASDPVRAEFFGDDIEGLRAFDVETQRSIKELDEVLLLPASGPPEGREMPVPLFVEGMLRLYSSDLPEEEFALLPEWDLELSRYRISGPDTEITETAEAPVLSFAGLGVMHGERGDLYELPKKIDLISKGEQVVIAASSGGQAERFREVFADEGVVCPVVPLREAGAYEGRCFITVGDLSEGLRVPGLMVLTELELFGGRPAYRPLKRSKVSGLLTSVDDLMQGDSVVHADKGIGRFLGLVHEEVEGTGYDLIALEYDEGDRLYLPIDSISKVRKYHVQEGVEPKLDSLRTKRWQKTRDKVKKRVKELAKKLLKLYAGRELVDGTAFGDESQMHREFESFFPYEETPDQSSAVEDIRRDMESSRPMDRLLCGDVGYGKTEVAMRAAFKAVFHGKQVAVLVPTTLLCEQHERVFRQRFSAFPVTIESISRFIGFRKVNSAVTQINVAPGPYLNDVIKIIRI</sequence>
<dbReference type="Pfam" id="PF17757">
    <property type="entry name" value="UvrB_inter"/>
    <property type="match status" value="1"/>
</dbReference>
<comment type="caution">
    <text evidence="10">The sequence shown here is derived from an EMBL/GenBank/DDBJ whole genome shotgun (WGS) entry which is preliminary data.</text>
</comment>
<dbReference type="PANTHER" id="PTHR47964">
    <property type="entry name" value="ATP-DEPENDENT DNA HELICASE HOMOLOG RECG, CHLOROPLASTIC"/>
    <property type="match status" value="1"/>
</dbReference>
<dbReference type="Pfam" id="PF02559">
    <property type="entry name" value="CarD_TRCF_RID"/>
    <property type="match status" value="1"/>
</dbReference>
<dbReference type="InterPro" id="IPR041471">
    <property type="entry name" value="UvrB_inter"/>
</dbReference>
<evidence type="ECO:0000256" key="5">
    <source>
        <dbReference type="ARBA" id="ARBA00022806"/>
    </source>
</evidence>
<reference evidence="10" key="1">
    <citation type="journal article" date="2015" name="Nature">
        <title>Complex archaea that bridge the gap between prokaryotes and eukaryotes.</title>
        <authorList>
            <person name="Spang A."/>
            <person name="Saw J.H."/>
            <person name="Jorgensen S.L."/>
            <person name="Zaremba-Niedzwiedzka K."/>
            <person name="Martijn J."/>
            <person name="Lind A.E."/>
            <person name="van Eijk R."/>
            <person name="Schleper C."/>
            <person name="Guy L."/>
            <person name="Ettema T.J."/>
        </authorList>
    </citation>
    <scope>NUCLEOTIDE SEQUENCE</scope>
</reference>
<dbReference type="GO" id="GO:0016787">
    <property type="term" value="F:hydrolase activity"/>
    <property type="evidence" value="ECO:0007669"/>
    <property type="project" value="UniProtKB-KW"/>
</dbReference>
<evidence type="ECO:0000259" key="9">
    <source>
        <dbReference type="PROSITE" id="PS51192"/>
    </source>
</evidence>
<evidence type="ECO:0000256" key="4">
    <source>
        <dbReference type="ARBA" id="ARBA00022801"/>
    </source>
</evidence>
<evidence type="ECO:0000256" key="2">
    <source>
        <dbReference type="ARBA" id="ARBA00022741"/>
    </source>
</evidence>
<keyword evidence="6" id="KW-0067">ATP-binding</keyword>
<proteinExistence type="predicted"/>
<dbReference type="GO" id="GO:0003678">
    <property type="term" value="F:DNA helicase activity"/>
    <property type="evidence" value="ECO:0007669"/>
    <property type="project" value="TreeGrafter"/>
</dbReference>
<accession>A0A0F9GKA2</accession>
<keyword evidence="7" id="KW-0238">DNA-binding</keyword>
<dbReference type="InterPro" id="IPR011545">
    <property type="entry name" value="DEAD/DEAH_box_helicase_dom"/>
</dbReference>
<dbReference type="InterPro" id="IPR014001">
    <property type="entry name" value="Helicase_ATP-bd"/>
</dbReference>
<evidence type="ECO:0000256" key="1">
    <source>
        <dbReference type="ARBA" id="ARBA00022490"/>
    </source>
</evidence>
<evidence type="ECO:0000313" key="10">
    <source>
        <dbReference type="EMBL" id="KKL99254.1"/>
    </source>
</evidence>
<keyword evidence="2" id="KW-0547">Nucleotide-binding</keyword>
<dbReference type="InterPro" id="IPR003711">
    <property type="entry name" value="CarD-like/TRCF_RID"/>
</dbReference>
<dbReference type="Gene3D" id="3.40.50.300">
    <property type="entry name" value="P-loop containing nucleotide triphosphate hydrolases"/>
    <property type="match status" value="1"/>
</dbReference>
<keyword evidence="1" id="KW-0963">Cytoplasm</keyword>
<keyword evidence="5" id="KW-0347">Helicase</keyword>
<organism evidence="10">
    <name type="scientific">marine sediment metagenome</name>
    <dbReference type="NCBI Taxonomy" id="412755"/>
    <lineage>
        <taxon>unclassified sequences</taxon>
        <taxon>metagenomes</taxon>
        <taxon>ecological metagenomes</taxon>
    </lineage>
</organism>
<evidence type="ECO:0000256" key="8">
    <source>
        <dbReference type="ARBA" id="ARBA00023204"/>
    </source>
</evidence>
<dbReference type="SMART" id="SM01058">
    <property type="entry name" value="CarD_TRCF"/>
    <property type="match status" value="1"/>
</dbReference>
<evidence type="ECO:0000256" key="3">
    <source>
        <dbReference type="ARBA" id="ARBA00022763"/>
    </source>
</evidence>
<dbReference type="GO" id="GO:0006281">
    <property type="term" value="P:DNA repair"/>
    <property type="evidence" value="ECO:0007669"/>
    <property type="project" value="UniProtKB-KW"/>
</dbReference>
<dbReference type="PROSITE" id="PS51192">
    <property type="entry name" value="HELICASE_ATP_BIND_1"/>
    <property type="match status" value="1"/>
</dbReference>
<dbReference type="PANTHER" id="PTHR47964:SF1">
    <property type="entry name" value="ATP-DEPENDENT DNA HELICASE HOMOLOG RECG, CHLOROPLASTIC"/>
    <property type="match status" value="1"/>
</dbReference>
<name>A0A0F9GKA2_9ZZZZ</name>
<dbReference type="GO" id="GO:0003677">
    <property type="term" value="F:DNA binding"/>
    <property type="evidence" value="ECO:0007669"/>
    <property type="project" value="UniProtKB-KW"/>
</dbReference>
<dbReference type="AlphaFoldDB" id="A0A0F9GKA2"/>
<dbReference type="Gene3D" id="3.30.2060.10">
    <property type="entry name" value="Penicillin-binding protein 1b domain"/>
    <property type="match status" value="1"/>
</dbReference>
<dbReference type="InterPro" id="IPR027417">
    <property type="entry name" value="P-loop_NTPase"/>
</dbReference>
<protein>
    <recommendedName>
        <fullName evidence="9">Helicase ATP-binding domain-containing protein</fullName>
    </recommendedName>
</protein>
<gene>
    <name evidence="10" type="ORF">LCGC14_1816250</name>
</gene>
<dbReference type="SUPFAM" id="SSF141259">
    <property type="entry name" value="CarD-like"/>
    <property type="match status" value="1"/>
</dbReference>
<keyword evidence="4" id="KW-0378">Hydrolase</keyword>
<dbReference type="EMBL" id="LAZR01017720">
    <property type="protein sequence ID" value="KKL99254.1"/>
    <property type="molecule type" value="Genomic_DNA"/>
</dbReference>
<dbReference type="GO" id="GO:0005524">
    <property type="term" value="F:ATP binding"/>
    <property type="evidence" value="ECO:0007669"/>
    <property type="project" value="UniProtKB-KW"/>
</dbReference>
<keyword evidence="3" id="KW-0227">DNA damage</keyword>
<dbReference type="InterPro" id="IPR047112">
    <property type="entry name" value="RecG/Mfd"/>
</dbReference>
<dbReference type="Gene3D" id="2.40.10.170">
    <property type="match status" value="1"/>
</dbReference>
<evidence type="ECO:0000256" key="6">
    <source>
        <dbReference type="ARBA" id="ARBA00022840"/>
    </source>
</evidence>
<dbReference type="Pfam" id="PF00270">
    <property type="entry name" value="DEAD"/>
    <property type="match status" value="1"/>
</dbReference>
<dbReference type="SUPFAM" id="SSF52540">
    <property type="entry name" value="P-loop containing nucleoside triphosphate hydrolases"/>
    <property type="match status" value="3"/>
</dbReference>
<dbReference type="InterPro" id="IPR036101">
    <property type="entry name" value="CarD-like/TRCF_RID_sf"/>
</dbReference>
<keyword evidence="8" id="KW-0234">DNA repair</keyword>
<feature type="domain" description="Helicase ATP-binding" evidence="9">
    <location>
        <begin position="533"/>
        <end position="634"/>
    </location>
</feature>